<sequence length="550" mass="61861">MNQDIATDTLVPPPVAPPPVAPPSVAPPPVPKPTFKCGICLDQIVEATSTCGHIFCKKCVEATIASQNMCPACRHKLVKKDTRKPTIRSSPTLKPVSSILNPEKNFRGEFVRAGEEADTEIPEIFGRIWRGNAMENAMEIVPPSSEHLDLDLDTIRSRAKELEEMLSSLEDNDSELFHSDLEKLVKDCALKFQSRMEEIGSEWSDVSFLEDKDFDACLEHLGEELNLVEAENSRMSEEIEILTRTYAEDSNQLEIELEGLKSAMDLTALQDLENAKLGACDDYPRNTEDKQHLVLHLLELENEIKKKNIILKSLEDLDGICKWFDAIEQIEDILTSVKVIALEENCIRFSLQTYIPNLESILSQQTIEAVNVPFEVKLELLIELLEWTLDQKNAEIFPNDVYINNISNAAKCFSKCSLQWFVTKVQDRIVSCTMRQLVVKSANKSGYSLEYFDKDEVMVAHLAGGVDAFIKVSQGWPLSNSPLKLTSLKSSDHNTKGIPSIFLCKVEERVNSLAVHICHNLSSFVDAVDKILTEQKQLEIGYDDTMKNDQ</sequence>
<dbReference type="STRING" id="981085.W9S598"/>
<dbReference type="eggNOG" id="KOG0320">
    <property type="taxonomic scope" value="Eukaryota"/>
</dbReference>
<keyword evidence="3" id="KW-0862">Zinc</keyword>
<dbReference type="InterPro" id="IPR017907">
    <property type="entry name" value="Znf_RING_CS"/>
</dbReference>
<evidence type="ECO:0000313" key="8">
    <source>
        <dbReference type="EMBL" id="EXB89377.1"/>
    </source>
</evidence>
<evidence type="ECO:0000256" key="6">
    <source>
        <dbReference type="SAM" id="MobiDB-lite"/>
    </source>
</evidence>
<dbReference type="PROSITE" id="PS50089">
    <property type="entry name" value="ZF_RING_2"/>
    <property type="match status" value="1"/>
</dbReference>
<evidence type="ECO:0000256" key="1">
    <source>
        <dbReference type="ARBA" id="ARBA00022723"/>
    </source>
</evidence>
<reference evidence="9" key="1">
    <citation type="submission" date="2013-01" db="EMBL/GenBank/DDBJ databases">
        <title>Draft Genome Sequence of a Mulberry Tree, Morus notabilis C.K. Schneid.</title>
        <authorList>
            <person name="He N."/>
            <person name="Zhao S."/>
        </authorList>
    </citation>
    <scope>NUCLEOTIDE SEQUENCE</scope>
</reference>
<dbReference type="Proteomes" id="UP000030645">
    <property type="component" value="Unassembled WGS sequence"/>
</dbReference>
<dbReference type="InterPro" id="IPR001841">
    <property type="entry name" value="Znf_RING"/>
</dbReference>
<proteinExistence type="predicted"/>
<keyword evidence="1" id="KW-0479">Metal-binding</keyword>
<feature type="coiled-coil region" evidence="5">
    <location>
        <begin position="218"/>
        <end position="245"/>
    </location>
</feature>
<feature type="region of interest" description="Disordered" evidence="6">
    <location>
        <begin position="1"/>
        <end position="27"/>
    </location>
</feature>
<evidence type="ECO:0000259" key="7">
    <source>
        <dbReference type="PROSITE" id="PS50089"/>
    </source>
</evidence>
<name>W9S598_9ROSA</name>
<dbReference type="Pfam" id="PF13639">
    <property type="entry name" value="zf-RING_2"/>
    <property type="match status" value="1"/>
</dbReference>
<keyword evidence="5" id="KW-0175">Coiled coil</keyword>
<dbReference type="GO" id="GO:0008270">
    <property type="term" value="F:zinc ion binding"/>
    <property type="evidence" value="ECO:0007669"/>
    <property type="project" value="UniProtKB-KW"/>
</dbReference>
<gene>
    <name evidence="8" type="ORF">L484_017343</name>
</gene>
<dbReference type="PANTHER" id="PTHR36037">
    <property type="entry name" value="RNA-DIRECTED DNA POLYMERASE (REVERSE TRANSCRIPTASE)-RELATED FAMILY PROTEIN"/>
    <property type="match status" value="1"/>
</dbReference>
<evidence type="ECO:0000313" key="9">
    <source>
        <dbReference type="Proteomes" id="UP000030645"/>
    </source>
</evidence>
<evidence type="ECO:0000256" key="5">
    <source>
        <dbReference type="SAM" id="Coils"/>
    </source>
</evidence>
<evidence type="ECO:0000256" key="2">
    <source>
        <dbReference type="ARBA" id="ARBA00022771"/>
    </source>
</evidence>
<dbReference type="AlphaFoldDB" id="W9S598"/>
<protein>
    <recommendedName>
        <fullName evidence="7">RING-type domain-containing protein</fullName>
    </recommendedName>
</protein>
<feature type="compositionally biased region" description="Pro residues" evidence="6">
    <location>
        <begin position="11"/>
        <end position="27"/>
    </location>
</feature>
<dbReference type="PROSITE" id="PS00518">
    <property type="entry name" value="ZF_RING_1"/>
    <property type="match status" value="1"/>
</dbReference>
<dbReference type="SMART" id="SM00184">
    <property type="entry name" value="RING"/>
    <property type="match status" value="1"/>
</dbReference>
<dbReference type="SUPFAM" id="SSF57850">
    <property type="entry name" value="RING/U-box"/>
    <property type="match status" value="1"/>
</dbReference>
<keyword evidence="2 4" id="KW-0863">Zinc-finger</keyword>
<accession>W9S598</accession>
<evidence type="ECO:0000256" key="4">
    <source>
        <dbReference type="PROSITE-ProRule" id="PRU00175"/>
    </source>
</evidence>
<keyword evidence="9" id="KW-1185">Reference proteome</keyword>
<dbReference type="EMBL" id="KE345006">
    <property type="protein sequence ID" value="EXB89377.1"/>
    <property type="molecule type" value="Genomic_DNA"/>
</dbReference>
<evidence type="ECO:0000256" key="3">
    <source>
        <dbReference type="ARBA" id="ARBA00022833"/>
    </source>
</evidence>
<organism evidence="8 9">
    <name type="scientific">Morus notabilis</name>
    <dbReference type="NCBI Taxonomy" id="981085"/>
    <lineage>
        <taxon>Eukaryota</taxon>
        <taxon>Viridiplantae</taxon>
        <taxon>Streptophyta</taxon>
        <taxon>Embryophyta</taxon>
        <taxon>Tracheophyta</taxon>
        <taxon>Spermatophyta</taxon>
        <taxon>Magnoliopsida</taxon>
        <taxon>eudicotyledons</taxon>
        <taxon>Gunneridae</taxon>
        <taxon>Pentapetalae</taxon>
        <taxon>rosids</taxon>
        <taxon>fabids</taxon>
        <taxon>Rosales</taxon>
        <taxon>Moraceae</taxon>
        <taxon>Moreae</taxon>
        <taxon>Morus</taxon>
    </lineage>
</organism>
<dbReference type="Gene3D" id="3.30.40.10">
    <property type="entry name" value="Zinc/RING finger domain, C3HC4 (zinc finger)"/>
    <property type="match status" value="1"/>
</dbReference>
<dbReference type="PANTHER" id="PTHR36037:SF1">
    <property type="entry name" value="RNA-DIRECTED DNA POLYMERASE (REVERSE TRANSCRIPTASE)-RELATED FAMILY PROTEIN"/>
    <property type="match status" value="1"/>
</dbReference>
<dbReference type="InterPro" id="IPR013083">
    <property type="entry name" value="Znf_RING/FYVE/PHD"/>
</dbReference>
<feature type="domain" description="RING-type" evidence="7">
    <location>
        <begin position="37"/>
        <end position="74"/>
    </location>
</feature>